<dbReference type="Pfam" id="PF00106">
    <property type="entry name" value="adh_short"/>
    <property type="match status" value="1"/>
</dbReference>
<dbReference type="FunFam" id="3.40.50.720:FF:000047">
    <property type="entry name" value="NADP-dependent L-serine/L-allo-threonine dehydrogenase"/>
    <property type="match status" value="1"/>
</dbReference>
<dbReference type="PANTHER" id="PTHR43115">
    <property type="entry name" value="DEHYDROGENASE/REDUCTASE SDR FAMILY MEMBER 11"/>
    <property type="match status" value="1"/>
</dbReference>
<proteinExistence type="inferred from homology"/>
<dbReference type="Proteomes" id="UP000494201">
    <property type="component" value="Unassembled WGS sequence"/>
</dbReference>
<evidence type="ECO:0000259" key="4">
    <source>
        <dbReference type="SMART" id="SM00822"/>
    </source>
</evidence>
<dbReference type="GeneID" id="56501240"/>
<keyword evidence="8" id="KW-1185">Reference proteome</keyword>
<dbReference type="EMBL" id="CABVLY010000011">
    <property type="protein sequence ID" value="VVU50476.1"/>
    <property type="molecule type" value="Genomic_DNA"/>
</dbReference>
<organism evidence="6 7">
    <name type="scientific">Burkholderia anthina</name>
    <dbReference type="NCBI Taxonomy" id="179879"/>
    <lineage>
        <taxon>Bacteria</taxon>
        <taxon>Pseudomonadati</taxon>
        <taxon>Pseudomonadota</taxon>
        <taxon>Betaproteobacteria</taxon>
        <taxon>Burkholderiales</taxon>
        <taxon>Burkholderiaceae</taxon>
        <taxon>Burkholderia</taxon>
        <taxon>Burkholderia cepacia complex</taxon>
    </lineage>
</organism>
<dbReference type="AlphaFoldDB" id="A0A6P2GB29"/>
<dbReference type="PRINTS" id="PR00080">
    <property type="entry name" value="SDRFAMILY"/>
</dbReference>
<dbReference type="PANTHER" id="PTHR43115:SF4">
    <property type="entry name" value="DEHYDROGENASE_REDUCTASE SDR FAMILY MEMBER 11"/>
    <property type="match status" value="1"/>
</dbReference>
<gene>
    <name evidence="6" type="ORF">BAN20980_03192</name>
    <name evidence="5" type="ORF">JQK92_07560</name>
</gene>
<keyword evidence="2" id="KW-0560">Oxidoreductase</keyword>
<dbReference type="SUPFAM" id="SSF51735">
    <property type="entry name" value="NAD(P)-binding Rossmann-fold domains"/>
    <property type="match status" value="1"/>
</dbReference>
<evidence type="ECO:0000256" key="1">
    <source>
        <dbReference type="ARBA" id="ARBA00006484"/>
    </source>
</evidence>
<evidence type="ECO:0000313" key="6">
    <source>
        <dbReference type="EMBL" id="VVU50476.1"/>
    </source>
</evidence>
<dbReference type="EMBL" id="JAFCIQ010000004">
    <property type="protein sequence ID" value="MBM2766283.1"/>
    <property type="molecule type" value="Genomic_DNA"/>
</dbReference>
<dbReference type="SMART" id="SM00822">
    <property type="entry name" value="PKS_KR"/>
    <property type="match status" value="1"/>
</dbReference>
<protein>
    <submittedName>
        <fullName evidence="5 6">Oxidoreductase</fullName>
    </submittedName>
</protein>
<dbReference type="CDD" id="cd05233">
    <property type="entry name" value="SDR_c"/>
    <property type="match status" value="1"/>
</dbReference>
<evidence type="ECO:0000313" key="8">
    <source>
        <dbReference type="Proteomes" id="UP000755577"/>
    </source>
</evidence>
<dbReference type="PROSITE" id="PS00061">
    <property type="entry name" value="ADH_SHORT"/>
    <property type="match status" value="1"/>
</dbReference>
<reference evidence="5 8" key="2">
    <citation type="submission" date="2021-02" db="EMBL/GenBank/DDBJ databases">
        <title>Draft genome of the type strains Burkholderia anthina DSM16086.</title>
        <authorList>
            <person name="Hertel R."/>
            <person name="Meissner J."/>
            <person name="Poehlein A."/>
            <person name="Daniel R."/>
            <person name="Commichau F.M."/>
        </authorList>
    </citation>
    <scope>NUCLEOTIDE SEQUENCE [LARGE SCALE GENOMIC DNA]</scope>
    <source>
        <strain evidence="5 8">DSM 16086</strain>
    </source>
</reference>
<dbReference type="InterPro" id="IPR036291">
    <property type="entry name" value="NAD(P)-bd_dom_sf"/>
</dbReference>
<evidence type="ECO:0000256" key="2">
    <source>
        <dbReference type="ARBA" id="ARBA00023002"/>
    </source>
</evidence>
<dbReference type="InterPro" id="IPR057326">
    <property type="entry name" value="KR_dom"/>
</dbReference>
<dbReference type="InterPro" id="IPR002347">
    <property type="entry name" value="SDR_fam"/>
</dbReference>
<dbReference type="Gene3D" id="3.40.50.720">
    <property type="entry name" value="NAD(P)-binding Rossmann-like Domain"/>
    <property type="match status" value="1"/>
</dbReference>
<evidence type="ECO:0000256" key="3">
    <source>
        <dbReference type="RuleBase" id="RU000363"/>
    </source>
</evidence>
<dbReference type="Proteomes" id="UP000755577">
    <property type="component" value="Unassembled WGS sequence"/>
</dbReference>
<feature type="domain" description="Ketoreductase" evidence="4">
    <location>
        <begin position="7"/>
        <end position="180"/>
    </location>
</feature>
<name>A0A6P2GB29_9BURK</name>
<dbReference type="RefSeq" id="WP_174926640.1">
    <property type="nucleotide sequence ID" value="NZ_CABVLY010000011.1"/>
</dbReference>
<evidence type="ECO:0000313" key="7">
    <source>
        <dbReference type="Proteomes" id="UP000494201"/>
    </source>
</evidence>
<reference evidence="6 7" key="1">
    <citation type="submission" date="2019-09" db="EMBL/GenBank/DDBJ databases">
        <authorList>
            <person name="Depoorter E."/>
        </authorList>
    </citation>
    <scope>NUCLEOTIDE SEQUENCE [LARGE SCALE GENOMIC DNA]</scope>
    <source>
        <strain evidence="6">LMG 20980</strain>
    </source>
</reference>
<evidence type="ECO:0000313" key="5">
    <source>
        <dbReference type="EMBL" id="MBM2766283.1"/>
    </source>
</evidence>
<dbReference type="PRINTS" id="PR00081">
    <property type="entry name" value="GDHRDH"/>
</dbReference>
<accession>A0A6P2GB29</accession>
<sequence>MTEQKKPLVMITGASAGIGRATAQVFSAAGYPLLLLSRRAEQMQALGLPDSVCVQADVRDRLAMADAIERGEARFGPVDCLINNAGVSRLSRLEEQDPDEWRDLIDINCIGVLNCMHVLMPKMQARRHGTIINVSSMAGRKVYPHHDVYGGTKHFVHAITEGARQSMSQHDVRVMAISPGVTKSDIEHTITNPNAFAFWSKGRDAMGGGIDAEVVARTMLFAYELPQSVTLQEMSITATRQEY</sequence>
<dbReference type="InterPro" id="IPR020904">
    <property type="entry name" value="Sc_DH/Rdtase_CS"/>
</dbReference>
<comment type="similarity">
    <text evidence="1 3">Belongs to the short-chain dehydrogenases/reductases (SDR) family.</text>
</comment>
<dbReference type="GO" id="GO:0016616">
    <property type="term" value="F:oxidoreductase activity, acting on the CH-OH group of donors, NAD or NADP as acceptor"/>
    <property type="evidence" value="ECO:0007669"/>
    <property type="project" value="UniProtKB-ARBA"/>
</dbReference>